<comment type="caution">
    <text evidence="1">The sequence shown here is derived from an EMBL/GenBank/DDBJ whole genome shotgun (WGS) entry which is preliminary data.</text>
</comment>
<proteinExistence type="predicted"/>
<dbReference type="Proteomes" id="UP001560019">
    <property type="component" value="Unassembled WGS sequence"/>
</dbReference>
<reference evidence="1 2" key="1">
    <citation type="submission" date="2024-06" db="EMBL/GenBank/DDBJ databases">
        <title>Genome of Rhodovulum iodosum, a marine photoferrotroph.</title>
        <authorList>
            <person name="Bianchini G."/>
            <person name="Nikeleit V."/>
            <person name="Kappler A."/>
            <person name="Bryce C."/>
            <person name="Sanchez-Baracaldo P."/>
        </authorList>
    </citation>
    <scope>NUCLEOTIDE SEQUENCE [LARGE SCALE GENOMIC DNA]</scope>
    <source>
        <strain evidence="1 2">UT/N1</strain>
    </source>
</reference>
<gene>
    <name evidence="1" type="ORF">Ga0609869_003609</name>
</gene>
<dbReference type="EMBL" id="JBEHHI010000005">
    <property type="protein sequence ID" value="MEX5730256.1"/>
    <property type="molecule type" value="Genomic_DNA"/>
</dbReference>
<protein>
    <submittedName>
        <fullName evidence="1">Uncharacterized protein</fullName>
    </submittedName>
</protein>
<name>A0ABV3XY16_9RHOB</name>
<evidence type="ECO:0000313" key="1">
    <source>
        <dbReference type="EMBL" id="MEX5730256.1"/>
    </source>
</evidence>
<accession>A0ABV3XY16</accession>
<keyword evidence="2" id="KW-1185">Reference proteome</keyword>
<sequence length="44" mass="4419">MSVAAAFSGDAEKKSFIFNALNAARFACETGRDKTGGGGAHGQA</sequence>
<organism evidence="1 2">
    <name type="scientific">Rhodovulum iodosum</name>
    <dbReference type="NCBI Taxonomy" id="68291"/>
    <lineage>
        <taxon>Bacteria</taxon>
        <taxon>Pseudomonadati</taxon>
        <taxon>Pseudomonadota</taxon>
        <taxon>Alphaproteobacteria</taxon>
        <taxon>Rhodobacterales</taxon>
        <taxon>Paracoccaceae</taxon>
        <taxon>Rhodovulum</taxon>
    </lineage>
</organism>
<evidence type="ECO:0000313" key="2">
    <source>
        <dbReference type="Proteomes" id="UP001560019"/>
    </source>
</evidence>